<dbReference type="Gene3D" id="3.40.50.1820">
    <property type="entry name" value="alpha/beta hydrolase"/>
    <property type="match status" value="1"/>
</dbReference>
<dbReference type="SUPFAM" id="SSF53474">
    <property type="entry name" value="alpha/beta-Hydrolases"/>
    <property type="match status" value="1"/>
</dbReference>
<dbReference type="PANTHER" id="PTHR43689">
    <property type="entry name" value="HYDROLASE"/>
    <property type="match status" value="1"/>
</dbReference>
<dbReference type="GO" id="GO:0016740">
    <property type="term" value="F:transferase activity"/>
    <property type="evidence" value="ECO:0007669"/>
    <property type="project" value="UniProtKB-KW"/>
</dbReference>
<keyword evidence="3" id="KW-1185">Reference proteome</keyword>
<dbReference type="EMBL" id="FTPD01000023">
    <property type="protein sequence ID" value="SIT56843.1"/>
    <property type="molecule type" value="Genomic_DNA"/>
</dbReference>
<dbReference type="Pfam" id="PF12697">
    <property type="entry name" value="Abhydrolase_6"/>
    <property type="match status" value="1"/>
</dbReference>
<dbReference type="PRINTS" id="PR00111">
    <property type="entry name" value="ABHYDROLASE"/>
</dbReference>
<accession>A0A1R3VAA1</accession>
<dbReference type="STRING" id="1631249.BQ8794_30292"/>
<evidence type="ECO:0000259" key="1">
    <source>
        <dbReference type="Pfam" id="PF12697"/>
    </source>
</evidence>
<reference evidence="3" key="1">
    <citation type="submission" date="2017-01" db="EMBL/GenBank/DDBJ databases">
        <authorList>
            <person name="Brunel B."/>
        </authorList>
    </citation>
    <scope>NUCLEOTIDE SEQUENCE [LARGE SCALE GENOMIC DNA]</scope>
</reference>
<protein>
    <submittedName>
        <fullName evidence="2">Dihydrolipoamide S-acetyltransferase</fullName>
    </submittedName>
</protein>
<gene>
    <name evidence="2" type="ORF">BQ8794_30292</name>
</gene>
<keyword evidence="2" id="KW-0808">Transferase</keyword>
<feature type="domain" description="AB hydrolase-1" evidence="1">
    <location>
        <begin position="17"/>
        <end position="245"/>
    </location>
</feature>
<evidence type="ECO:0000313" key="3">
    <source>
        <dbReference type="Proteomes" id="UP000188388"/>
    </source>
</evidence>
<proteinExistence type="predicted"/>
<name>A0A1R3VAA1_9HYPH</name>
<dbReference type="InterPro" id="IPR029058">
    <property type="entry name" value="AB_hydrolase_fold"/>
</dbReference>
<dbReference type="InterPro" id="IPR000073">
    <property type="entry name" value="AB_hydrolase_1"/>
</dbReference>
<dbReference type="AlphaFoldDB" id="A0A1R3VAA1"/>
<dbReference type="Proteomes" id="UP000188388">
    <property type="component" value="Unassembled WGS sequence"/>
</dbReference>
<dbReference type="PANTHER" id="PTHR43689:SF8">
    <property type="entry name" value="ALPHA_BETA-HYDROLASES SUPERFAMILY PROTEIN"/>
    <property type="match status" value="1"/>
</dbReference>
<dbReference type="RefSeq" id="WP_077380145.1">
    <property type="nucleotide sequence ID" value="NZ_FTPD01000023.1"/>
</dbReference>
<sequence>MISSLYVAERGAGPKTVVFLHGFGGCHGDWHEVISTLTPGSRTLAYDLPGHGLSLDFPGGGPARTAARAVLADLAARRIRRVHLVGHSMGGAAAVLMALAEPARIASLTLLAPGGFGTEINGPLLRRYAAAASKSKIRACLAAMSGPQSPPSERIVDVLGEMRARPGQLHKLVKIAAAMTRDDRQGVIPRERLETLDMPVMVVWGTEDTVLPFSQADGLPAHFHLHQVSEAGHMLVEEAPGLIAEIVRHNMKRRSRPLRPNSAPATG</sequence>
<evidence type="ECO:0000313" key="2">
    <source>
        <dbReference type="EMBL" id="SIT56843.1"/>
    </source>
</evidence>
<organism evidence="2 3">
    <name type="scientific">Mesorhizobium prunaredense</name>
    <dbReference type="NCBI Taxonomy" id="1631249"/>
    <lineage>
        <taxon>Bacteria</taxon>
        <taxon>Pseudomonadati</taxon>
        <taxon>Pseudomonadota</taxon>
        <taxon>Alphaproteobacteria</taxon>
        <taxon>Hyphomicrobiales</taxon>
        <taxon>Phyllobacteriaceae</taxon>
        <taxon>Mesorhizobium</taxon>
    </lineage>
</organism>